<dbReference type="CDD" id="cd01087">
    <property type="entry name" value="Prolidase"/>
    <property type="match status" value="1"/>
</dbReference>
<dbReference type="PANTHER" id="PTHR43226">
    <property type="entry name" value="XAA-PRO AMINOPEPTIDASE 3"/>
    <property type="match status" value="1"/>
</dbReference>
<accession>A0A8K0F115</accession>
<evidence type="ECO:0000256" key="2">
    <source>
        <dbReference type="ARBA" id="ARBA00022723"/>
    </source>
</evidence>
<dbReference type="InterPro" id="IPR000994">
    <property type="entry name" value="Pept_M24"/>
</dbReference>
<keyword evidence="3" id="KW-0378">Hydrolase</keyword>
<dbReference type="Proteomes" id="UP000799049">
    <property type="component" value="Unassembled WGS sequence"/>
</dbReference>
<dbReference type="GO" id="GO:0070006">
    <property type="term" value="F:metalloaminopeptidase activity"/>
    <property type="evidence" value="ECO:0007669"/>
    <property type="project" value="InterPro"/>
</dbReference>
<feature type="domain" description="Aminopeptidase P N-terminal" evidence="5">
    <location>
        <begin position="4"/>
        <end position="135"/>
    </location>
</feature>
<dbReference type="GO" id="GO:0030145">
    <property type="term" value="F:manganese ion binding"/>
    <property type="evidence" value="ECO:0007669"/>
    <property type="project" value="InterPro"/>
</dbReference>
<dbReference type="SUPFAM" id="SSF53092">
    <property type="entry name" value="Creatinase/prolidase N-terminal domain"/>
    <property type="match status" value="1"/>
</dbReference>
<dbReference type="FunFam" id="3.90.230.10:FF:000002">
    <property type="entry name" value="Xaa-Pro aminopeptidase 3"/>
    <property type="match status" value="1"/>
</dbReference>
<keyword evidence="2" id="KW-0479">Metal-binding</keyword>
<dbReference type="AlphaFoldDB" id="A0A8K0F115"/>
<dbReference type="SUPFAM" id="SSF55920">
    <property type="entry name" value="Creatinase/aminopeptidase"/>
    <property type="match status" value="1"/>
</dbReference>
<dbReference type="OrthoDB" id="10261878at2759"/>
<evidence type="ECO:0000313" key="6">
    <source>
        <dbReference type="EMBL" id="KAF0852841.1"/>
    </source>
</evidence>
<dbReference type="InterPro" id="IPR029149">
    <property type="entry name" value="Creatin/AminoP/Spt16_N"/>
</dbReference>
<dbReference type="InterPro" id="IPR036005">
    <property type="entry name" value="Creatinase/aminopeptidase-like"/>
</dbReference>
<gene>
    <name evidence="6" type="ORF">ANDGO_03418</name>
</gene>
<keyword evidence="4" id="KW-0464">Manganese</keyword>
<evidence type="ECO:0000259" key="5">
    <source>
        <dbReference type="SMART" id="SM01011"/>
    </source>
</evidence>
<organism evidence="6 7">
    <name type="scientific">Andalucia godoyi</name>
    <name type="common">Flagellate</name>
    <dbReference type="NCBI Taxonomy" id="505711"/>
    <lineage>
        <taxon>Eukaryota</taxon>
        <taxon>Discoba</taxon>
        <taxon>Jakobida</taxon>
        <taxon>Andalucina</taxon>
        <taxon>Andaluciidae</taxon>
        <taxon>Andalucia</taxon>
    </lineage>
</organism>
<dbReference type="Gene3D" id="3.90.230.10">
    <property type="entry name" value="Creatinase/methionine aminopeptidase superfamily"/>
    <property type="match status" value="1"/>
</dbReference>
<dbReference type="SMART" id="SM01011">
    <property type="entry name" value="AMP_N"/>
    <property type="match status" value="1"/>
</dbReference>
<comment type="caution">
    <text evidence="6">The sequence shown here is derived from an EMBL/GenBank/DDBJ whole genome shotgun (WGS) entry which is preliminary data.</text>
</comment>
<comment type="cofactor">
    <cofactor evidence="1">
        <name>Mn(2+)</name>
        <dbReference type="ChEBI" id="CHEBI:29035"/>
    </cofactor>
</comment>
<dbReference type="Pfam" id="PF00557">
    <property type="entry name" value="Peptidase_M24"/>
    <property type="match status" value="1"/>
</dbReference>
<name>A0A8K0F115_ANDGO</name>
<proteinExistence type="predicted"/>
<dbReference type="Pfam" id="PF05195">
    <property type="entry name" value="AMP_N"/>
    <property type="match status" value="1"/>
</dbReference>
<keyword evidence="7" id="KW-1185">Reference proteome</keyword>
<dbReference type="Gene3D" id="3.40.350.10">
    <property type="entry name" value="Creatinase/prolidase N-terminal domain"/>
    <property type="match status" value="1"/>
</dbReference>
<evidence type="ECO:0000256" key="4">
    <source>
        <dbReference type="ARBA" id="ARBA00023211"/>
    </source>
</evidence>
<dbReference type="InterPro" id="IPR007865">
    <property type="entry name" value="Aminopep_P_N"/>
</dbReference>
<dbReference type="GO" id="GO:0006508">
    <property type="term" value="P:proteolysis"/>
    <property type="evidence" value="ECO:0007669"/>
    <property type="project" value="TreeGrafter"/>
</dbReference>
<reference evidence="6" key="1">
    <citation type="submission" date="2019-09" db="EMBL/GenBank/DDBJ databases">
        <title>The Mitochondrial Proteome of the Jakobid, Andalucia godoyi, a Protist With the Most Gene-Rich and Bacteria-Like Mitochondrial Genome.</title>
        <authorList>
            <person name="Gray M.W."/>
            <person name="Burger G."/>
            <person name="Derelle R."/>
            <person name="Klimes V."/>
            <person name="Leger M."/>
            <person name="Sarrasin M."/>
            <person name="Vlcek C."/>
            <person name="Roger A.J."/>
            <person name="Elias M."/>
            <person name="Lang B.F."/>
        </authorList>
    </citation>
    <scope>NUCLEOTIDE SEQUENCE</scope>
    <source>
        <strain evidence="6">And28</strain>
    </source>
</reference>
<protein>
    <submittedName>
        <fullName evidence="6">Mitochondrial Xaa-Pro dipeptidase</fullName>
    </submittedName>
</protein>
<dbReference type="EMBL" id="VRVR01000013">
    <property type="protein sequence ID" value="KAF0852841.1"/>
    <property type="molecule type" value="Genomic_DNA"/>
</dbReference>
<dbReference type="InterPro" id="IPR052433">
    <property type="entry name" value="X-Pro_dipept-like"/>
</dbReference>
<dbReference type="PANTHER" id="PTHR43226:SF1">
    <property type="entry name" value="XAA-PRO DIPEPTIDASE"/>
    <property type="match status" value="1"/>
</dbReference>
<evidence type="ECO:0000256" key="3">
    <source>
        <dbReference type="ARBA" id="ARBA00022801"/>
    </source>
</evidence>
<evidence type="ECO:0000256" key="1">
    <source>
        <dbReference type="ARBA" id="ARBA00001936"/>
    </source>
</evidence>
<evidence type="ECO:0000313" key="7">
    <source>
        <dbReference type="Proteomes" id="UP000799049"/>
    </source>
</evidence>
<sequence length="454" mass="50531">MQHLPKSFFASNRTRVGQFIGEAGHVFLFGNRSGVRDDTDTDLEVRQEANFFYLTGVLDANYSAVITVPTGELTLIAPQMSPDDPIWYGALPSLAEVKEKHGAERVIEATAAPAFLGELKQSKIFVINEDFKRLAIAALPAAAAGEASIDTEKLMEALIESRMIKRPEEIAVLRRVNKISSDAFVLMMQEARNCRYEHELESIFMSYARRRGCRHMAYLPIVGAGNNGAVLHYMANNAPLKKTDLVLVDAGAELDLYASDITRCFPMSGTFDERQRTVYTIVLNAQKAVATMIRPGVDWTDCHLAAERVLAEGLLAANILRGSLEEILEKRAMSVFFPHGLGHFMGLAVHDVGGYPKGVERIQKPSLQYLRCRRVLQEGMVITNEPGIYFNEELVRRAKENAEVSALINWEEVEKYRGFGGVRIEDDIVVTADGCESLTTAPKEIEDIEKVMRS</sequence>